<gene>
    <name evidence="1" type="ORF">SCMC78_30850</name>
</gene>
<protein>
    <submittedName>
        <fullName evidence="1">Uncharacterized protein</fullName>
    </submittedName>
</protein>
<dbReference type="EMBL" id="AP035884">
    <property type="protein sequence ID" value="BFP53278.1"/>
    <property type="molecule type" value="Genomic_DNA"/>
</dbReference>
<name>A0AB33KDQ6_9ACTN</name>
<organism evidence="1">
    <name type="scientific">Streptomyces sp. CMC78</name>
    <dbReference type="NCBI Taxonomy" id="3231512"/>
    <lineage>
        <taxon>Bacteria</taxon>
        <taxon>Bacillati</taxon>
        <taxon>Actinomycetota</taxon>
        <taxon>Actinomycetes</taxon>
        <taxon>Kitasatosporales</taxon>
        <taxon>Streptomycetaceae</taxon>
        <taxon>Streptomyces</taxon>
    </lineage>
</organism>
<accession>A0AB33KDQ6</accession>
<proteinExistence type="predicted"/>
<reference evidence="1" key="1">
    <citation type="submission" date="2024-07" db="EMBL/GenBank/DDBJ databases">
        <title>Complete genome sequences of cellulolytic bacteria, Kitasatospora sp. CMC57 and Streptomyces sp. CMC78, isolated from Japanese agricultural soil.</title>
        <authorList>
            <person name="Hashimoto T."/>
            <person name="Ito M."/>
            <person name="Iwamoto M."/>
            <person name="Fukahori D."/>
            <person name="Shoda T."/>
            <person name="Sakoda M."/>
            <person name="Morohoshi T."/>
            <person name="Mitsuboshi M."/>
            <person name="Nishizawa T."/>
        </authorList>
    </citation>
    <scope>NUCLEOTIDE SEQUENCE</scope>
    <source>
        <strain evidence="1">CMC78</strain>
    </source>
</reference>
<dbReference type="AlphaFoldDB" id="A0AB33KDQ6"/>
<sequence length="117" mass="12737">MPYAATPGLPELRLLRANCALNTLGMHGHHSEWKVCGMEAMERRRAAADRVRTAEDAVERLREGLAEHGVKLPSLRIDPVSCAGDEPAPLVDLGRCNIDTALRLCEVLAEKESGHDG</sequence>
<dbReference type="KEGG" id="stcm:SCMC78_30850"/>
<evidence type="ECO:0000313" key="1">
    <source>
        <dbReference type="EMBL" id="BFP53278.1"/>
    </source>
</evidence>